<protein>
    <submittedName>
        <fullName evidence="1">Uncharacterized protein</fullName>
    </submittedName>
</protein>
<dbReference type="OrthoDB" id="1427695at2"/>
<keyword evidence="2" id="KW-1185">Reference proteome</keyword>
<evidence type="ECO:0000313" key="2">
    <source>
        <dbReference type="Proteomes" id="UP000464318"/>
    </source>
</evidence>
<dbReference type="KEGG" id="bcad:DBX24_03035"/>
<gene>
    <name evidence="1" type="ORF">DBX24_03035</name>
</gene>
<name>A0A6P1QVT8_9FLAO</name>
<organism evidence="1 2">
    <name type="scientific">Bergeyella cardium</name>
    <dbReference type="NCBI Taxonomy" id="1585976"/>
    <lineage>
        <taxon>Bacteria</taxon>
        <taxon>Pseudomonadati</taxon>
        <taxon>Bacteroidota</taxon>
        <taxon>Flavobacteriia</taxon>
        <taxon>Flavobacteriales</taxon>
        <taxon>Weeksellaceae</taxon>
        <taxon>Bergeyella</taxon>
    </lineage>
</organism>
<accession>A0A6P1QVT8</accession>
<dbReference type="EMBL" id="CP029149">
    <property type="protein sequence ID" value="QHN64941.1"/>
    <property type="molecule type" value="Genomic_DNA"/>
</dbReference>
<proteinExistence type="predicted"/>
<reference evidence="1 2" key="1">
    <citation type="submission" date="2018-04" db="EMBL/GenBank/DDBJ databases">
        <title>Characteristic and Complete Genome Sequencing of A Novel Member of Infective Endocarditis Causative Bacteria: Bergeyella cardium QL-PH.</title>
        <authorList>
            <person name="Pan H."/>
            <person name="Sun E."/>
            <person name="Zhang Y."/>
        </authorList>
    </citation>
    <scope>NUCLEOTIDE SEQUENCE [LARGE SCALE GENOMIC DNA]</scope>
    <source>
        <strain evidence="1 2">HPQL</strain>
    </source>
</reference>
<dbReference type="Proteomes" id="UP000464318">
    <property type="component" value="Chromosome"/>
</dbReference>
<evidence type="ECO:0000313" key="1">
    <source>
        <dbReference type="EMBL" id="QHN64941.1"/>
    </source>
</evidence>
<sequence length="299" mass="34572">MFRLLSKESNIFSIPVYLFFLLTIVITFNAFNFSVLNIISAVFTFAGIALGYFLFNKVNLTYQTHIPLFLYTFLAFALYSGGLNIGVAISLFVSSFVLLILTSTNDTLRKSSYMLIGSILAVNFIFLPATWALVLFVIIHIIGTSGRILLNLFRLFFGMLLIALFYFSIVFFLHYNAWDDAYFPFGDFKMAQNIQPLLYLIPIGLLMMYGIAQHFFYFNEKSPISKFKYTFILLFTVAQSVSIVLYMGNYYGYLLLMVFPCAVIVSRAIYFMPKYWQKELSLWMVIIFLILFKIAVYIH</sequence>
<dbReference type="RefSeq" id="WP_160223951.1">
    <property type="nucleotide sequence ID" value="NZ_CP029149.1"/>
</dbReference>
<dbReference type="Pfam" id="PF19992">
    <property type="entry name" value="DUF6427"/>
    <property type="match status" value="1"/>
</dbReference>
<dbReference type="InterPro" id="IPR045625">
    <property type="entry name" value="DUF6427"/>
</dbReference>
<dbReference type="AlphaFoldDB" id="A0A6P1QVT8"/>